<dbReference type="AlphaFoldDB" id="H8K680"/>
<protein>
    <submittedName>
        <fullName evidence="1">Conjugative transfer protein TraD Ti</fullName>
    </submittedName>
</protein>
<reference evidence="2" key="1">
    <citation type="submission" date="2012-02" db="EMBL/GenBank/DDBJ databases">
        <title>Complete genome sequence of Candidatus Rickettsia amblyommii strain GAT-30V.</title>
        <authorList>
            <person name="Johnson S.L."/>
            <person name="Munk A.C."/>
            <person name="Han S."/>
            <person name="Bruce D.C."/>
            <person name="Dasch G.A."/>
        </authorList>
    </citation>
    <scope>NUCLEOTIDE SEQUENCE [LARGE SCALE GENOMIC DNA]</scope>
    <source>
        <strain evidence="2">GAT-30V</strain>
        <plasmid evidence="2">pMCE_1</plasmid>
    </source>
</reference>
<evidence type="ECO:0000313" key="1">
    <source>
        <dbReference type="EMBL" id="AFC70391.1"/>
    </source>
</evidence>
<dbReference type="HOGENOM" id="CLU_200543_0_0_5"/>
<dbReference type="Pfam" id="PF06412">
    <property type="entry name" value="TraD"/>
    <property type="match status" value="1"/>
</dbReference>
<keyword evidence="1" id="KW-0614">Plasmid</keyword>
<dbReference type="EMBL" id="CP003335">
    <property type="protein sequence ID" value="AFC70391.1"/>
    <property type="molecule type" value="Genomic_DNA"/>
</dbReference>
<organism evidence="1 2">
    <name type="scientific">Rickettsia amblyommatis (strain GAT-30V)</name>
    <name type="common">Rickettsia amblyommii</name>
    <dbReference type="NCBI Taxonomy" id="1105111"/>
    <lineage>
        <taxon>Bacteria</taxon>
        <taxon>Pseudomonadati</taxon>
        <taxon>Pseudomonadota</taxon>
        <taxon>Alphaproteobacteria</taxon>
        <taxon>Rickettsiales</taxon>
        <taxon>Rickettsiaceae</taxon>
        <taxon>Rickettsieae</taxon>
        <taxon>Rickettsia</taxon>
        <taxon>spotted fever group</taxon>
    </lineage>
</organism>
<evidence type="ECO:0000313" key="2">
    <source>
        <dbReference type="Proteomes" id="UP000008005"/>
    </source>
</evidence>
<sequence>MLGGLFVKTGLDYLYPDNTHILYGVLLDCKEQLILNPKIIDKWKSKGRELLLSKY</sequence>
<name>H8K680_RICAG</name>
<geneLocation type="plasmid" evidence="1 2">
    <name>pMCE_1</name>
</geneLocation>
<dbReference type="Proteomes" id="UP000008005">
    <property type="component" value="Plasmid pMCE_1"/>
</dbReference>
<dbReference type="KEGG" id="ram:MCE_08335"/>
<dbReference type="InterPro" id="IPR009444">
    <property type="entry name" value="Conjugal_tfr_TraD_a-type"/>
</dbReference>
<accession>H8K680</accession>
<proteinExistence type="predicted"/>
<gene>
    <name evidence="1" type="ordered locus">MCE_08335</name>
</gene>